<accession>A0A5J5F214</accession>
<dbReference type="InterPro" id="IPR011011">
    <property type="entry name" value="Znf_FYVE_PHD"/>
</dbReference>
<feature type="compositionally biased region" description="Polar residues" evidence="8">
    <location>
        <begin position="375"/>
        <end position="391"/>
    </location>
</feature>
<dbReference type="GO" id="GO:0008270">
    <property type="term" value="F:zinc ion binding"/>
    <property type="evidence" value="ECO:0007669"/>
    <property type="project" value="UniProtKB-KW"/>
</dbReference>
<dbReference type="PROSITE" id="PS01359">
    <property type="entry name" value="ZF_PHD_1"/>
    <property type="match status" value="1"/>
</dbReference>
<feature type="domain" description="TFIIS central" evidence="10">
    <location>
        <begin position="492"/>
        <end position="621"/>
    </location>
</feature>
<dbReference type="GO" id="GO:0031440">
    <property type="term" value="P:regulation of mRNA 3'-end processing"/>
    <property type="evidence" value="ECO:0007669"/>
    <property type="project" value="TreeGrafter"/>
</dbReference>
<dbReference type="Pfam" id="PF07500">
    <property type="entry name" value="TFIIS_M"/>
    <property type="match status" value="1"/>
</dbReference>
<feature type="compositionally biased region" description="Basic and acidic residues" evidence="8">
    <location>
        <begin position="403"/>
        <end position="428"/>
    </location>
</feature>
<dbReference type="Pfam" id="PF20826">
    <property type="entry name" value="PHD_5"/>
    <property type="match status" value="1"/>
</dbReference>
<dbReference type="PROSITE" id="PS51321">
    <property type="entry name" value="TFIIS_CENTRAL"/>
    <property type="match status" value="1"/>
</dbReference>
<keyword evidence="6" id="KW-0862">Zinc</keyword>
<dbReference type="InterPro" id="IPR012921">
    <property type="entry name" value="SPOC_C"/>
</dbReference>
<dbReference type="InterPro" id="IPR019787">
    <property type="entry name" value="Znf_PHD-finger"/>
</dbReference>
<feature type="compositionally biased region" description="Basic and acidic residues" evidence="8">
    <location>
        <begin position="202"/>
        <end position="246"/>
    </location>
</feature>
<dbReference type="SMART" id="SM00510">
    <property type="entry name" value="TFS2M"/>
    <property type="match status" value="1"/>
</dbReference>
<dbReference type="Proteomes" id="UP000326924">
    <property type="component" value="Unassembled WGS sequence"/>
</dbReference>
<comment type="similarity">
    <text evidence="2">Belongs to the BYE1 family.</text>
</comment>
<evidence type="ECO:0000259" key="9">
    <source>
        <dbReference type="PROSITE" id="PS50016"/>
    </source>
</evidence>
<evidence type="ECO:0000259" key="10">
    <source>
        <dbReference type="PROSITE" id="PS51321"/>
    </source>
</evidence>
<feature type="compositionally biased region" description="Basic and acidic residues" evidence="8">
    <location>
        <begin position="317"/>
        <end position="329"/>
    </location>
</feature>
<dbReference type="Gene3D" id="1.10.472.30">
    <property type="entry name" value="Transcription elongation factor S-II, central domain"/>
    <property type="match status" value="1"/>
</dbReference>
<feature type="region of interest" description="Disordered" evidence="8">
    <location>
        <begin position="608"/>
        <end position="784"/>
    </location>
</feature>
<evidence type="ECO:0000256" key="4">
    <source>
        <dbReference type="ARBA" id="ARBA00022723"/>
    </source>
</evidence>
<comment type="function">
    <text evidence="1">Negative regulator of transcription elongation.</text>
</comment>
<dbReference type="GO" id="GO:0005634">
    <property type="term" value="C:nucleus"/>
    <property type="evidence" value="ECO:0007669"/>
    <property type="project" value="TreeGrafter"/>
</dbReference>
<evidence type="ECO:0000256" key="6">
    <source>
        <dbReference type="ARBA" id="ARBA00022833"/>
    </source>
</evidence>
<evidence type="ECO:0000256" key="1">
    <source>
        <dbReference type="ARBA" id="ARBA00002311"/>
    </source>
</evidence>
<feature type="compositionally biased region" description="Polar residues" evidence="8">
    <location>
        <begin position="347"/>
        <end position="360"/>
    </location>
</feature>
<feature type="compositionally biased region" description="Polar residues" evidence="8">
    <location>
        <begin position="1012"/>
        <end position="1026"/>
    </location>
</feature>
<evidence type="ECO:0000256" key="7">
    <source>
        <dbReference type="PROSITE-ProRule" id="PRU00146"/>
    </source>
</evidence>
<feature type="compositionally biased region" description="Polar residues" evidence="8">
    <location>
        <begin position="10"/>
        <end position="19"/>
    </location>
</feature>
<dbReference type="SMART" id="SM00249">
    <property type="entry name" value="PHD"/>
    <property type="match status" value="1"/>
</dbReference>
<feature type="region of interest" description="Disordered" evidence="8">
    <location>
        <begin position="966"/>
        <end position="1066"/>
    </location>
</feature>
<keyword evidence="5 7" id="KW-0863">Zinc-finger</keyword>
<evidence type="ECO:0000313" key="11">
    <source>
        <dbReference type="EMBL" id="KAA8909955.1"/>
    </source>
</evidence>
<dbReference type="InParanoid" id="A0A5J5F214"/>
<dbReference type="GO" id="GO:0031564">
    <property type="term" value="P:transcription antitermination"/>
    <property type="evidence" value="ECO:0007669"/>
    <property type="project" value="TreeGrafter"/>
</dbReference>
<dbReference type="PANTHER" id="PTHR11477:SF11">
    <property type="entry name" value="TRANSCRIPTION FACTOR BYE1"/>
    <property type="match status" value="1"/>
</dbReference>
<dbReference type="InterPro" id="IPR036575">
    <property type="entry name" value="TFIIS_cen_dom_sf"/>
</dbReference>
<feature type="region of interest" description="Disordered" evidence="8">
    <location>
        <begin position="1"/>
        <end position="44"/>
    </location>
</feature>
<feature type="domain" description="PHD-type" evidence="9">
    <location>
        <begin position="58"/>
        <end position="110"/>
    </location>
</feature>
<proteinExistence type="inferred from homology"/>
<dbReference type="InterPro" id="IPR003618">
    <property type="entry name" value="TFIIS_cen_dom"/>
</dbReference>
<dbReference type="SUPFAM" id="SSF46942">
    <property type="entry name" value="Elongation factor TFIIS domain 2"/>
    <property type="match status" value="1"/>
</dbReference>
<keyword evidence="4" id="KW-0479">Metal-binding</keyword>
<dbReference type="Pfam" id="PF07744">
    <property type="entry name" value="SPOC"/>
    <property type="match status" value="1"/>
</dbReference>
<organism evidence="11 12">
    <name type="scientific">Sphaerosporella brunnea</name>
    <dbReference type="NCBI Taxonomy" id="1250544"/>
    <lineage>
        <taxon>Eukaryota</taxon>
        <taxon>Fungi</taxon>
        <taxon>Dikarya</taxon>
        <taxon>Ascomycota</taxon>
        <taxon>Pezizomycotina</taxon>
        <taxon>Pezizomycetes</taxon>
        <taxon>Pezizales</taxon>
        <taxon>Pyronemataceae</taxon>
        <taxon>Sphaerosporella</taxon>
    </lineage>
</organism>
<feature type="compositionally biased region" description="Low complexity" evidence="8">
    <location>
        <begin position="1030"/>
        <end position="1046"/>
    </location>
</feature>
<evidence type="ECO:0000256" key="2">
    <source>
        <dbReference type="ARBA" id="ARBA00011050"/>
    </source>
</evidence>
<evidence type="ECO:0000256" key="5">
    <source>
        <dbReference type="ARBA" id="ARBA00022771"/>
    </source>
</evidence>
<feature type="compositionally biased region" description="Pro residues" evidence="8">
    <location>
        <begin position="1047"/>
        <end position="1060"/>
    </location>
</feature>
<dbReference type="OrthoDB" id="79252at2759"/>
<name>A0A5J5F214_9PEZI</name>
<feature type="compositionally biased region" description="Pro residues" evidence="8">
    <location>
        <begin position="982"/>
        <end position="1010"/>
    </location>
</feature>
<feature type="compositionally biased region" description="Basic and acidic residues" evidence="8">
    <location>
        <begin position="752"/>
        <end position="765"/>
    </location>
</feature>
<comment type="caution">
    <text evidence="11">The sequence shown here is derived from an EMBL/GenBank/DDBJ whole genome shotgun (WGS) entry which is preliminary data.</text>
</comment>
<gene>
    <name evidence="11" type="ORF">FN846DRAFT_583304</name>
</gene>
<feature type="compositionally biased region" description="Pro residues" evidence="8">
    <location>
        <begin position="301"/>
        <end position="310"/>
    </location>
</feature>
<dbReference type="PROSITE" id="PS50016">
    <property type="entry name" value="ZF_PHD_2"/>
    <property type="match status" value="1"/>
</dbReference>
<dbReference type="GO" id="GO:0006362">
    <property type="term" value="P:transcription elongation by RNA polymerase I"/>
    <property type="evidence" value="ECO:0007669"/>
    <property type="project" value="TreeGrafter"/>
</dbReference>
<dbReference type="SUPFAM" id="SSF57903">
    <property type="entry name" value="FYVE/PHD zinc finger"/>
    <property type="match status" value="1"/>
</dbReference>
<feature type="region of interest" description="Disordered" evidence="8">
    <location>
        <begin position="132"/>
        <end position="478"/>
    </location>
</feature>
<dbReference type="InterPro" id="IPR001965">
    <property type="entry name" value="Znf_PHD"/>
</dbReference>
<evidence type="ECO:0000256" key="3">
    <source>
        <dbReference type="ARBA" id="ARBA00021616"/>
    </source>
</evidence>
<keyword evidence="12" id="KW-1185">Reference proteome</keyword>
<dbReference type="PANTHER" id="PTHR11477">
    <property type="entry name" value="TRANSCRIPTION FACTOR S-II ZINC FINGER DOMAIN-CONTAINING PROTEIN"/>
    <property type="match status" value="1"/>
</dbReference>
<protein>
    <recommendedName>
        <fullName evidence="3">Transcription factor BYE1</fullName>
    </recommendedName>
</protein>
<reference evidence="11 12" key="1">
    <citation type="submission" date="2019-09" db="EMBL/GenBank/DDBJ databases">
        <title>Draft genome of the ectomycorrhizal ascomycete Sphaerosporella brunnea.</title>
        <authorList>
            <consortium name="DOE Joint Genome Institute"/>
            <person name="Benucci G.M."/>
            <person name="Marozzi G."/>
            <person name="Antonielli L."/>
            <person name="Sanchez S."/>
            <person name="Marco P."/>
            <person name="Wang X."/>
            <person name="Falini L.B."/>
            <person name="Barry K."/>
            <person name="Haridas S."/>
            <person name="Lipzen A."/>
            <person name="Labutti K."/>
            <person name="Grigoriev I.V."/>
            <person name="Murat C."/>
            <person name="Martin F."/>
            <person name="Albertini E."/>
            <person name="Donnini D."/>
            <person name="Bonito G."/>
        </authorList>
    </citation>
    <scope>NUCLEOTIDE SEQUENCE [LARGE SCALE GENOMIC DNA]</scope>
    <source>
        <strain evidence="11 12">Sb_GMNB300</strain>
    </source>
</reference>
<dbReference type="InterPro" id="IPR019786">
    <property type="entry name" value="Zinc_finger_PHD-type_CS"/>
</dbReference>
<dbReference type="Gene3D" id="3.30.40.10">
    <property type="entry name" value="Zinc/RING finger domain, C3HC4 (zinc finger)"/>
    <property type="match status" value="1"/>
</dbReference>
<dbReference type="InterPro" id="IPR013083">
    <property type="entry name" value="Znf_RING/FYVE/PHD"/>
</dbReference>
<dbReference type="CDD" id="cd21538">
    <property type="entry name" value="SPOC_TFIIS"/>
    <property type="match status" value="1"/>
</dbReference>
<feature type="compositionally biased region" description="Polar residues" evidence="8">
    <location>
        <begin position="698"/>
        <end position="720"/>
    </location>
</feature>
<feature type="compositionally biased region" description="Low complexity" evidence="8">
    <location>
        <begin position="284"/>
        <end position="300"/>
    </location>
</feature>
<feature type="region of interest" description="Disordered" evidence="8">
    <location>
        <begin position="1101"/>
        <end position="1122"/>
    </location>
</feature>
<evidence type="ECO:0000313" key="12">
    <source>
        <dbReference type="Proteomes" id="UP000326924"/>
    </source>
</evidence>
<feature type="compositionally biased region" description="Low complexity" evidence="8">
    <location>
        <begin position="161"/>
        <end position="175"/>
    </location>
</feature>
<dbReference type="GO" id="GO:0001139">
    <property type="term" value="F:RNA polymerase II complex recruiting activity"/>
    <property type="evidence" value="ECO:0007669"/>
    <property type="project" value="TreeGrafter"/>
</dbReference>
<dbReference type="GO" id="GO:0000977">
    <property type="term" value="F:RNA polymerase II transcription regulatory region sequence-specific DNA binding"/>
    <property type="evidence" value="ECO:0007669"/>
    <property type="project" value="TreeGrafter"/>
</dbReference>
<feature type="compositionally biased region" description="Polar residues" evidence="8">
    <location>
        <begin position="635"/>
        <end position="651"/>
    </location>
</feature>
<dbReference type="EMBL" id="VXIS01000052">
    <property type="protein sequence ID" value="KAA8909955.1"/>
    <property type="molecule type" value="Genomic_DNA"/>
</dbReference>
<dbReference type="GO" id="GO:0006368">
    <property type="term" value="P:transcription elongation by RNA polymerase II"/>
    <property type="evidence" value="ECO:0007669"/>
    <property type="project" value="TreeGrafter"/>
</dbReference>
<evidence type="ECO:0000256" key="8">
    <source>
        <dbReference type="SAM" id="MobiDB-lite"/>
    </source>
</evidence>
<sequence>MADPRRSARSTKGVNSRLSELNVIETPSPAPKRRKSTPKEVVDEPAIIATEEGKPDDIIRCVCGANEEDEDDDRMMIQCEGCDAWQHTQCMGISKKKIPKQYFCEICNPELHSILLSQLELGEKPWERKIGGRRKRALAKPKDDVAPVVPVTPARDSRRGAATTSKAEKSAASVTPAPPKTPAKAAFPVPETVKKSARKGSKKEVRKEVPKEEGGKKEVHKEIRKEIHKEVQKEKVEKGAEKEVAKQEIAQEVTENVTKAVTEDVEKPVHEEDKMDVDSVETQPSAAPVSPPATTSTPTAPSAPSPPSAPSEPSHGNGEKQLDRIDHDATIPMEDVNMPPPPLPASVESQPPKSHANSLPSPVLAKGAGELRIVTDSSALGSRSSRTTGEKTNPPKTPAKRKSSSDGEHKDKAGKQHRAVKLDTEPRQEQPPPQKKQRKVSTAAAAPPATPRRKSSAASTKPPPTARKPKPKDDTTPQCELVSSISELRNTNRQNVVKWIKKCMTDHAKRLVDEKKITLQPGSTVDSLVENRALQVEYHVYMKHFSGGQIKQEYQKRSKSIASNLKSNASLSDKILGGQLSCERLANMTTEEMASKELKELMQQVRRESEKQHTLINDSGPRIRRTHKGEELVNEDNSQSAQDTLLDSSTVIRRHSETTEDVPAPVVPAAPSPTVHSPAQASICPPTVATISEPPRSPSQASPAEGSASTAEKKSFNIQKVWSHVESPDTDRRPRLPSTSRAPPPVNPAQNKIDKDIDMLLKDDDAGTPPYSPASFNDHYSPKADHDDDSVWRGTISMSQIADLNATATLLGGPERIGEKRWLELVDPVLNIDGRIKHERATEYLCGQKFSKSSTMILASLKPAHSSNQAVFNKLFDYFKKKERYAVVGKHELPCIKDLYIVPIDKDEKLPDWFSVVDPPTKVTEYGRGERMLVLIFVVIRSLVLGNPAENTNGNVPAPSVARRLSMQGTPVPGSSFGTPAQPQPSPFAPGPPLQSPVPPLQTPVPPLQSPIPNHQNHNRSYQGSPLPQYPQAAYSYYQQHSYPSHAPTPPPHLPSPQPHHLPAHGYVPQHAMTRELINMLPKLSERQLRAIDELLHQKPDLETRPERLAEEVEKVLGPDTS</sequence>
<dbReference type="CDD" id="cd15550">
    <property type="entry name" value="PHD_MLL5"/>
    <property type="match status" value="1"/>
</dbReference>
<feature type="compositionally biased region" description="Basic and acidic residues" evidence="8">
    <location>
        <begin position="261"/>
        <end position="277"/>
    </location>
</feature>
<dbReference type="AlphaFoldDB" id="A0A5J5F214"/>